<dbReference type="EMBL" id="AFYH01038307">
    <property type="status" value="NOT_ANNOTATED_CDS"/>
    <property type="molecule type" value="Genomic_DNA"/>
</dbReference>
<evidence type="ECO:0000313" key="3">
    <source>
        <dbReference type="Proteomes" id="UP000008672"/>
    </source>
</evidence>
<dbReference type="HOGENOM" id="CLU_045068_0_0_1"/>
<dbReference type="Ensembl" id="ENSLACT00000011116.1">
    <property type="protein sequence ID" value="ENSLACP00000011033.1"/>
    <property type="gene ID" value="ENSLACG00000009709.2"/>
</dbReference>
<dbReference type="Proteomes" id="UP000008672">
    <property type="component" value="Unassembled WGS sequence"/>
</dbReference>
<feature type="compositionally biased region" description="Acidic residues" evidence="1">
    <location>
        <begin position="456"/>
        <end position="468"/>
    </location>
</feature>
<feature type="compositionally biased region" description="Basic and acidic residues" evidence="1">
    <location>
        <begin position="54"/>
        <end position="66"/>
    </location>
</feature>
<dbReference type="PANTHER" id="PTHR22100:SF13">
    <property type="entry name" value="WINGS APART-LIKE PROTEIN HOMOLOG"/>
    <property type="match status" value="1"/>
</dbReference>
<feature type="compositionally biased region" description="Basic residues" evidence="1">
    <location>
        <begin position="406"/>
        <end position="416"/>
    </location>
</feature>
<dbReference type="EMBL" id="AFYH01038306">
    <property type="status" value="NOT_ANNOTATED_CDS"/>
    <property type="molecule type" value="Genomic_DNA"/>
</dbReference>
<name>H3AN12_LATCH</name>
<feature type="region of interest" description="Disordered" evidence="1">
    <location>
        <begin position="299"/>
        <end position="340"/>
    </location>
</feature>
<reference evidence="2" key="3">
    <citation type="submission" date="2025-09" db="UniProtKB">
        <authorList>
            <consortium name="Ensembl"/>
        </authorList>
    </citation>
    <scope>IDENTIFICATION</scope>
</reference>
<sequence length="479" mass="52930">MTSRFGKTYSRKASDGNSKFDEVFSNKRATLSTKWGETTFKAQLGQKRPNLKPELPDIPKKAKVEEESSEDPFGFDSDEESLPVSSRNVSQSKSSAQQPVESLKSAQSENFISVFEANSRISQPISGDVIVSSKFTSFDSALHGLKEKRTDKVTNIKRSHSQCHIKNLTGVCRYRAQFSKHNFLKKSKNGYKTETKDTFDTWDTLSTKRSQSPLEISQNKTSQRTTLYGRGTPIQGPGRIEESLLDFDDSDEVDKNSKLGGLSDKGDSETLKETVVEDVSQTVLRSTNCRTYCRSNKTKQSQGSANFDRIIDGTGQSTAKTNNIATNAGPKADGKAASCTGTSVRGIGGRTRDYTVLHPSCVSVCNVTIQDTMERTMDEYTAGAPADLGEAGRLRKKTDPISTKTTNRHRSTNTKSKKAAKLEFFGFEDKEEMEGEGVSANSGSSNYKIKYFGFDDLSESDEDDDDDAVSEKKARKKRE</sequence>
<proteinExistence type="predicted"/>
<protein>
    <submittedName>
        <fullName evidence="2">WAPL cohesin release factor</fullName>
    </submittedName>
</protein>
<dbReference type="EMBL" id="AFYH01038308">
    <property type="status" value="NOT_ANNOTATED_CDS"/>
    <property type="molecule type" value="Genomic_DNA"/>
</dbReference>
<reference evidence="2" key="2">
    <citation type="submission" date="2025-08" db="UniProtKB">
        <authorList>
            <consortium name="Ensembl"/>
        </authorList>
    </citation>
    <scope>IDENTIFICATION</scope>
</reference>
<organism evidence="2 3">
    <name type="scientific">Latimeria chalumnae</name>
    <name type="common">Coelacanth</name>
    <dbReference type="NCBI Taxonomy" id="7897"/>
    <lineage>
        <taxon>Eukaryota</taxon>
        <taxon>Metazoa</taxon>
        <taxon>Chordata</taxon>
        <taxon>Craniata</taxon>
        <taxon>Vertebrata</taxon>
        <taxon>Euteleostomi</taxon>
        <taxon>Coelacanthiformes</taxon>
        <taxon>Coelacanthidae</taxon>
        <taxon>Latimeria</taxon>
    </lineage>
</organism>
<feature type="compositionally biased region" description="Low complexity" evidence="1">
    <location>
        <begin position="85"/>
        <end position="95"/>
    </location>
</feature>
<reference evidence="3" key="1">
    <citation type="submission" date="2011-08" db="EMBL/GenBank/DDBJ databases">
        <title>The draft genome of Latimeria chalumnae.</title>
        <authorList>
            <person name="Di Palma F."/>
            <person name="Alfoldi J."/>
            <person name="Johnson J."/>
            <person name="Berlin A."/>
            <person name="Gnerre S."/>
            <person name="Jaffe D."/>
            <person name="MacCallum I."/>
            <person name="Young S."/>
            <person name="Walker B.J."/>
            <person name="Lander E."/>
            <person name="Lindblad-Toh K."/>
        </authorList>
    </citation>
    <scope>NUCLEOTIDE SEQUENCE [LARGE SCALE GENOMIC DNA]</scope>
    <source>
        <strain evidence="3">Wild caught</strain>
    </source>
</reference>
<dbReference type="EMBL" id="AFYH01038312">
    <property type="status" value="NOT_ANNOTATED_CDS"/>
    <property type="molecule type" value="Genomic_DNA"/>
</dbReference>
<accession>H3AN12</accession>
<keyword evidence="3" id="KW-1185">Reference proteome</keyword>
<dbReference type="PANTHER" id="PTHR22100">
    <property type="entry name" value="WINGS APART-LIKE PROTEIN HOMOLOG"/>
    <property type="match status" value="1"/>
</dbReference>
<feature type="compositionally biased region" description="Polar residues" evidence="1">
    <location>
        <begin position="314"/>
        <end position="326"/>
    </location>
</feature>
<dbReference type="EMBL" id="AFYH01038305">
    <property type="status" value="NOT_ANNOTATED_CDS"/>
    <property type="molecule type" value="Genomic_DNA"/>
</dbReference>
<dbReference type="EMBL" id="AFYH01038309">
    <property type="status" value="NOT_ANNOTATED_CDS"/>
    <property type="molecule type" value="Genomic_DNA"/>
</dbReference>
<dbReference type="EMBL" id="AFYH01038310">
    <property type="status" value="NOT_ANNOTATED_CDS"/>
    <property type="molecule type" value="Genomic_DNA"/>
</dbReference>
<dbReference type="InterPro" id="IPR039874">
    <property type="entry name" value="WAPL"/>
</dbReference>
<feature type="region of interest" description="Disordered" evidence="1">
    <location>
        <begin position="35"/>
        <end position="102"/>
    </location>
</feature>
<dbReference type="Bgee" id="ENSLACG00000009709">
    <property type="expression patterns" value="Expressed in post-anal tail muscle and 6 other cell types or tissues"/>
</dbReference>
<dbReference type="AlphaFoldDB" id="H3AN12"/>
<dbReference type="GeneTree" id="ENSGT00390000015768"/>
<evidence type="ECO:0000256" key="1">
    <source>
        <dbReference type="SAM" id="MobiDB-lite"/>
    </source>
</evidence>
<feature type="region of interest" description="Disordered" evidence="1">
    <location>
        <begin position="1"/>
        <end position="20"/>
    </location>
</feature>
<dbReference type="EMBL" id="AFYH01038311">
    <property type="status" value="NOT_ANNOTATED_CDS"/>
    <property type="molecule type" value="Genomic_DNA"/>
</dbReference>
<dbReference type="EMBL" id="AFYH01038304">
    <property type="status" value="NOT_ANNOTATED_CDS"/>
    <property type="molecule type" value="Genomic_DNA"/>
</dbReference>
<evidence type="ECO:0000313" key="2">
    <source>
        <dbReference type="Ensembl" id="ENSLACP00000011033.1"/>
    </source>
</evidence>
<dbReference type="EMBL" id="AFYH01038313">
    <property type="status" value="NOT_ANNOTATED_CDS"/>
    <property type="molecule type" value="Genomic_DNA"/>
</dbReference>
<gene>
    <name evidence="2" type="primary">WAPL</name>
</gene>
<feature type="region of interest" description="Disordered" evidence="1">
    <location>
        <begin position="456"/>
        <end position="479"/>
    </location>
</feature>
<feature type="region of interest" description="Disordered" evidence="1">
    <location>
        <begin position="397"/>
        <end position="416"/>
    </location>
</feature>